<comment type="cofactor">
    <cofactor evidence="1 6">
        <name>Mg(2+)</name>
        <dbReference type="ChEBI" id="CHEBI:18420"/>
    </cofactor>
</comment>
<dbReference type="InterPro" id="IPR016965">
    <property type="entry name" value="Pase_PHOSPHO-typ"/>
</dbReference>
<dbReference type="OrthoDB" id="10267182at2759"/>
<dbReference type="GO" id="GO:0046872">
    <property type="term" value="F:metal ion binding"/>
    <property type="evidence" value="ECO:0007669"/>
    <property type="project" value="UniProtKB-KW"/>
</dbReference>
<feature type="binding site" evidence="6">
    <location>
        <position position="195"/>
    </location>
    <ligand>
        <name>Mg(2+)</name>
        <dbReference type="ChEBI" id="CHEBI:18420"/>
    </ligand>
</feature>
<dbReference type="STRING" id="58919.A0A316Z8R4"/>
<evidence type="ECO:0000256" key="3">
    <source>
        <dbReference type="ARBA" id="ARBA00022801"/>
    </source>
</evidence>
<organism evidence="7 8">
    <name type="scientific">Tilletiopsis washingtonensis</name>
    <dbReference type="NCBI Taxonomy" id="58919"/>
    <lineage>
        <taxon>Eukaryota</taxon>
        <taxon>Fungi</taxon>
        <taxon>Dikarya</taxon>
        <taxon>Basidiomycota</taxon>
        <taxon>Ustilaginomycotina</taxon>
        <taxon>Exobasidiomycetes</taxon>
        <taxon>Entylomatales</taxon>
        <taxon>Entylomatales incertae sedis</taxon>
        <taxon>Tilletiopsis</taxon>
    </lineage>
</organism>
<dbReference type="PANTHER" id="PTHR20889:SF12">
    <property type="entry name" value="LP01149P"/>
    <property type="match status" value="1"/>
</dbReference>
<evidence type="ECO:0000313" key="7">
    <source>
        <dbReference type="EMBL" id="PWN97332.1"/>
    </source>
</evidence>
<dbReference type="GO" id="GO:0016791">
    <property type="term" value="F:phosphatase activity"/>
    <property type="evidence" value="ECO:0007669"/>
    <property type="project" value="InterPro"/>
</dbReference>
<feature type="active site" description="Nucleophile" evidence="5">
    <location>
        <position position="20"/>
    </location>
</feature>
<evidence type="ECO:0008006" key="9">
    <source>
        <dbReference type="Google" id="ProtNLM"/>
    </source>
</evidence>
<keyword evidence="8" id="KW-1185">Reference proteome</keyword>
<evidence type="ECO:0000256" key="5">
    <source>
        <dbReference type="PIRSR" id="PIRSR031051-1"/>
    </source>
</evidence>
<evidence type="ECO:0000256" key="1">
    <source>
        <dbReference type="ARBA" id="ARBA00001946"/>
    </source>
</evidence>
<dbReference type="RefSeq" id="XP_025597611.1">
    <property type="nucleotide sequence ID" value="XM_025740602.1"/>
</dbReference>
<dbReference type="PIRSF" id="PIRSF031051">
    <property type="entry name" value="PyrdxlP_Pase_PHOSPHO2"/>
    <property type="match status" value="1"/>
</dbReference>
<feature type="binding site" evidence="6">
    <location>
        <position position="22"/>
    </location>
    <ligand>
        <name>Mg(2+)</name>
        <dbReference type="ChEBI" id="CHEBI:18420"/>
    </ligand>
</feature>
<dbReference type="NCBIfam" id="TIGR01489">
    <property type="entry name" value="DKMTPPase-SF"/>
    <property type="match status" value="1"/>
</dbReference>
<dbReference type="InterPro" id="IPR006384">
    <property type="entry name" value="HAD_hydro_PyrdxlP_Pase-like"/>
</dbReference>
<dbReference type="PANTHER" id="PTHR20889">
    <property type="entry name" value="PHOSPHATASE, ORPHAN 1, 2"/>
    <property type="match status" value="1"/>
</dbReference>
<proteinExistence type="predicted"/>
<dbReference type="GeneID" id="37268148"/>
<dbReference type="Proteomes" id="UP000245946">
    <property type="component" value="Unassembled WGS sequence"/>
</dbReference>
<gene>
    <name evidence="7" type="ORF">FA09DRAFT_309205</name>
</gene>
<evidence type="ECO:0000256" key="4">
    <source>
        <dbReference type="ARBA" id="ARBA00022842"/>
    </source>
</evidence>
<dbReference type="AlphaFoldDB" id="A0A316Z8R4"/>
<dbReference type="InterPro" id="IPR023214">
    <property type="entry name" value="HAD_sf"/>
</dbReference>
<feature type="binding site" evidence="6">
    <location>
        <position position="20"/>
    </location>
    <ligand>
        <name>Mg(2+)</name>
        <dbReference type="ChEBI" id="CHEBI:18420"/>
    </ligand>
</feature>
<sequence length="258" mass="28923">MTSTAPSPLPRVRTQLICSDFDESLADADSDRWVHEVLAPDLRRNFDQPNGPQFTDLCAELLRQLHARGITQQQIEAALRSMYFHPAMARGVKATAESATTQTTWFLLSNANTVYIDTILKDQNIHQYFLEIVTNPAHFEASGLLNLRRRVDPSGPQHTCAVGCSANMCKGDELDAFLARHGGRGNFERVVYIGDGGNDYCPVMRMQQGDVALVRTKRGLQRRIEKEGAPQAGIRYWSEAWEVEFILAELRGEELLSS</sequence>
<name>A0A316Z8R4_9BASI</name>
<dbReference type="SUPFAM" id="SSF56784">
    <property type="entry name" value="HAD-like"/>
    <property type="match status" value="1"/>
</dbReference>
<evidence type="ECO:0000313" key="8">
    <source>
        <dbReference type="Proteomes" id="UP000245946"/>
    </source>
</evidence>
<protein>
    <recommendedName>
        <fullName evidence="9">HAD-like protein</fullName>
    </recommendedName>
</protein>
<accession>A0A316Z8R4</accession>
<dbReference type="Gene3D" id="3.40.50.1000">
    <property type="entry name" value="HAD superfamily/HAD-like"/>
    <property type="match status" value="1"/>
</dbReference>
<dbReference type="NCBIfam" id="TIGR01488">
    <property type="entry name" value="HAD-SF-IB"/>
    <property type="match status" value="1"/>
</dbReference>
<evidence type="ECO:0000256" key="6">
    <source>
        <dbReference type="PIRSR" id="PIRSR031051-3"/>
    </source>
</evidence>
<feature type="active site" description="Proton donor" evidence="5">
    <location>
        <position position="22"/>
    </location>
</feature>
<keyword evidence="4 6" id="KW-0460">Magnesium</keyword>
<keyword evidence="3" id="KW-0378">Hydrolase</keyword>
<evidence type="ECO:0000256" key="2">
    <source>
        <dbReference type="ARBA" id="ARBA00022723"/>
    </source>
</evidence>
<dbReference type="InterPro" id="IPR036412">
    <property type="entry name" value="HAD-like_sf"/>
</dbReference>
<dbReference type="EMBL" id="KZ819295">
    <property type="protein sequence ID" value="PWN97332.1"/>
    <property type="molecule type" value="Genomic_DNA"/>
</dbReference>
<dbReference type="Pfam" id="PF06888">
    <property type="entry name" value="Put_Phosphatase"/>
    <property type="match status" value="1"/>
</dbReference>
<reference evidence="7 8" key="1">
    <citation type="journal article" date="2018" name="Mol. Biol. Evol.">
        <title>Broad Genomic Sampling Reveals a Smut Pathogenic Ancestry of the Fungal Clade Ustilaginomycotina.</title>
        <authorList>
            <person name="Kijpornyongpan T."/>
            <person name="Mondo S.J."/>
            <person name="Barry K."/>
            <person name="Sandor L."/>
            <person name="Lee J."/>
            <person name="Lipzen A."/>
            <person name="Pangilinan J."/>
            <person name="LaButti K."/>
            <person name="Hainaut M."/>
            <person name="Henrissat B."/>
            <person name="Grigoriev I.V."/>
            <person name="Spatafora J.W."/>
            <person name="Aime M.C."/>
        </authorList>
    </citation>
    <scope>NUCLEOTIDE SEQUENCE [LARGE SCALE GENOMIC DNA]</scope>
    <source>
        <strain evidence="7 8">MCA 4186</strain>
    </source>
</reference>
<keyword evidence="2 6" id="KW-0479">Metal-binding</keyword>